<evidence type="ECO:0000313" key="1">
    <source>
        <dbReference type="EMBL" id="RRT41145.1"/>
    </source>
</evidence>
<protein>
    <submittedName>
        <fullName evidence="1">Uncharacterized protein</fullName>
    </submittedName>
</protein>
<sequence length="80" mass="8710">MSVAHLLVWDFRRSYFSGSHCSRSLLTRAGREGFVSEGAFLISTFVFLEGRSISSVELACTMGAICDGEGLWRGACLAND</sequence>
<dbReference type="AlphaFoldDB" id="A0A426XNZ8"/>
<reference evidence="1 2" key="1">
    <citation type="journal article" date="2014" name="Agronomy (Basel)">
        <title>A Draft Genome Sequence for Ensete ventricosum, the Drought-Tolerant Tree Against Hunger.</title>
        <authorList>
            <person name="Harrison J."/>
            <person name="Moore K.A."/>
            <person name="Paszkiewicz K."/>
            <person name="Jones T."/>
            <person name="Grant M."/>
            <person name="Ambacheew D."/>
            <person name="Muzemil S."/>
            <person name="Studholme D.J."/>
        </authorList>
    </citation>
    <scope>NUCLEOTIDE SEQUENCE [LARGE SCALE GENOMIC DNA]</scope>
</reference>
<organism evidence="1 2">
    <name type="scientific">Ensete ventricosum</name>
    <name type="common">Abyssinian banana</name>
    <name type="synonym">Musa ensete</name>
    <dbReference type="NCBI Taxonomy" id="4639"/>
    <lineage>
        <taxon>Eukaryota</taxon>
        <taxon>Viridiplantae</taxon>
        <taxon>Streptophyta</taxon>
        <taxon>Embryophyta</taxon>
        <taxon>Tracheophyta</taxon>
        <taxon>Spermatophyta</taxon>
        <taxon>Magnoliopsida</taxon>
        <taxon>Liliopsida</taxon>
        <taxon>Zingiberales</taxon>
        <taxon>Musaceae</taxon>
        <taxon>Ensete</taxon>
    </lineage>
</organism>
<name>A0A426XNZ8_ENSVE</name>
<evidence type="ECO:0000313" key="2">
    <source>
        <dbReference type="Proteomes" id="UP000287651"/>
    </source>
</evidence>
<comment type="caution">
    <text evidence="1">The sequence shown here is derived from an EMBL/GenBank/DDBJ whole genome shotgun (WGS) entry which is preliminary data.</text>
</comment>
<gene>
    <name evidence="1" type="ORF">B296_00058036</name>
</gene>
<dbReference type="EMBL" id="AMZH03018824">
    <property type="protein sequence ID" value="RRT41145.1"/>
    <property type="molecule type" value="Genomic_DNA"/>
</dbReference>
<dbReference type="Proteomes" id="UP000287651">
    <property type="component" value="Unassembled WGS sequence"/>
</dbReference>
<proteinExistence type="predicted"/>
<accession>A0A426XNZ8</accession>